<evidence type="ECO:0000313" key="8">
    <source>
        <dbReference type="Proteomes" id="UP001652625"/>
    </source>
</evidence>
<dbReference type="Gene3D" id="3.40.250.10">
    <property type="entry name" value="Rhodanese-like domain"/>
    <property type="match status" value="1"/>
</dbReference>
<evidence type="ECO:0000313" key="9">
    <source>
        <dbReference type="RefSeq" id="XP_065669997.1"/>
    </source>
</evidence>
<dbReference type="InterPro" id="IPR050185">
    <property type="entry name" value="Ub_carboxyl-term_hydrolase"/>
</dbReference>
<dbReference type="PROSITE" id="PS00973">
    <property type="entry name" value="USP_2"/>
    <property type="match status" value="1"/>
</dbReference>
<dbReference type="Pfam" id="PF08969">
    <property type="entry name" value="USP8_dimer"/>
    <property type="match status" value="1"/>
</dbReference>
<evidence type="ECO:0000256" key="4">
    <source>
        <dbReference type="SAM" id="MobiDB-lite"/>
    </source>
</evidence>
<dbReference type="Pfam" id="PF00397">
    <property type="entry name" value="WW"/>
    <property type="match status" value="1"/>
</dbReference>
<feature type="domain" description="USP" evidence="7">
    <location>
        <begin position="841"/>
        <end position="1173"/>
    </location>
</feature>
<dbReference type="InterPro" id="IPR001394">
    <property type="entry name" value="Peptidase_C19_UCH"/>
</dbReference>
<accession>A0ABM4D6Q9</accession>
<dbReference type="PROSITE" id="PS00972">
    <property type="entry name" value="USP_1"/>
    <property type="match status" value="1"/>
</dbReference>
<dbReference type="SUPFAM" id="SSF52821">
    <property type="entry name" value="Rhodanese/Cell cycle control phosphatase"/>
    <property type="match status" value="1"/>
</dbReference>
<feature type="domain" description="WW" evidence="5">
    <location>
        <begin position="700"/>
        <end position="734"/>
    </location>
</feature>
<dbReference type="Pfam" id="PF00443">
    <property type="entry name" value="UCH"/>
    <property type="match status" value="1"/>
</dbReference>
<dbReference type="Gene3D" id="2.20.70.10">
    <property type="match status" value="1"/>
</dbReference>
<evidence type="ECO:0000256" key="3">
    <source>
        <dbReference type="ARBA" id="ARBA00012759"/>
    </source>
</evidence>
<dbReference type="EC" id="3.4.19.12" evidence="3"/>
<keyword evidence="9" id="KW-0378">Hydrolase</keyword>
<dbReference type="PANTHER" id="PTHR21646">
    <property type="entry name" value="UBIQUITIN CARBOXYL-TERMINAL HYDROLASE"/>
    <property type="match status" value="1"/>
</dbReference>
<proteinExistence type="inferred from homology"/>
<dbReference type="SUPFAM" id="SSF140856">
    <property type="entry name" value="USP8 N-terminal domain-like"/>
    <property type="match status" value="1"/>
</dbReference>
<evidence type="ECO:0000259" key="5">
    <source>
        <dbReference type="PROSITE" id="PS50020"/>
    </source>
</evidence>
<dbReference type="PROSITE" id="PS50235">
    <property type="entry name" value="USP_3"/>
    <property type="match status" value="1"/>
</dbReference>
<dbReference type="PROSITE" id="PS50020">
    <property type="entry name" value="WW_DOMAIN_2"/>
    <property type="match status" value="1"/>
</dbReference>
<organism evidence="8 9">
    <name type="scientific">Hydra vulgaris</name>
    <name type="common">Hydra</name>
    <name type="synonym">Hydra attenuata</name>
    <dbReference type="NCBI Taxonomy" id="6087"/>
    <lineage>
        <taxon>Eukaryota</taxon>
        <taxon>Metazoa</taxon>
        <taxon>Cnidaria</taxon>
        <taxon>Hydrozoa</taxon>
        <taxon>Hydroidolina</taxon>
        <taxon>Anthoathecata</taxon>
        <taxon>Aplanulata</taxon>
        <taxon>Hydridae</taxon>
        <taxon>Hydra</taxon>
    </lineage>
</organism>
<dbReference type="InterPro" id="IPR015063">
    <property type="entry name" value="USP8_dimer"/>
</dbReference>
<comment type="catalytic activity">
    <reaction evidence="1">
        <text>Thiol-dependent hydrolysis of ester, thioester, amide, peptide and isopeptide bonds formed by the C-terminal Gly of ubiquitin (a 76-residue protein attached to proteins as an intracellular targeting signal).</text>
        <dbReference type="EC" id="3.4.19.12"/>
    </reaction>
</comment>
<gene>
    <name evidence="9" type="primary">LOC100201504</name>
</gene>
<feature type="compositionally biased region" description="Polar residues" evidence="4">
    <location>
        <begin position="487"/>
        <end position="506"/>
    </location>
</feature>
<dbReference type="CDD" id="cd00201">
    <property type="entry name" value="WW"/>
    <property type="match status" value="1"/>
</dbReference>
<dbReference type="SUPFAM" id="SSF51045">
    <property type="entry name" value="WW domain"/>
    <property type="match status" value="1"/>
</dbReference>
<name>A0ABM4D6Q9_HYDVU</name>
<keyword evidence="8" id="KW-1185">Reference proteome</keyword>
<dbReference type="Proteomes" id="UP001652625">
    <property type="component" value="Chromosome 12"/>
</dbReference>
<protein>
    <recommendedName>
        <fullName evidence="3">ubiquitinyl hydrolase 1</fullName>
        <ecNumber evidence="3">3.4.19.12</ecNumber>
    </recommendedName>
</protein>
<dbReference type="InterPro" id="IPR001202">
    <property type="entry name" value="WW_dom"/>
</dbReference>
<dbReference type="SMART" id="SM00456">
    <property type="entry name" value="WW"/>
    <property type="match status" value="1"/>
</dbReference>
<dbReference type="InterPro" id="IPR028889">
    <property type="entry name" value="USP"/>
</dbReference>
<dbReference type="Gene3D" id="3.90.70.10">
    <property type="entry name" value="Cysteine proteinases"/>
    <property type="match status" value="1"/>
</dbReference>
<dbReference type="GO" id="GO:0016787">
    <property type="term" value="F:hydrolase activity"/>
    <property type="evidence" value="ECO:0007669"/>
    <property type="project" value="UniProtKB-KW"/>
</dbReference>
<evidence type="ECO:0000256" key="2">
    <source>
        <dbReference type="ARBA" id="ARBA00009085"/>
    </source>
</evidence>
<dbReference type="InterPro" id="IPR036020">
    <property type="entry name" value="WW_dom_sf"/>
</dbReference>
<feature type="domain" description="Rhodanese" evidence="6">
    <location>
        <begin position="210"/>
        <end position="326"/>
    </location>
</feature>
<dbReference type="InterPro" id="IPR001763">
    <property type="entry name" value="Rhodanese-like_dom"/>
</dbReference>
<dbReference type="PANTHER" id="PTHR21646:SF46">
    <property type="entry name" value="UBIQUITIN CARBOXYL-TERMINAL HYDROLASE"/>
    <property type="match status" value="1"/>
</dbReference>
<evidence type="ECO:0000259" key="7">
    <source>
        <dbReference type="PROSITE" id="PS50235"/>
    </source>
</evidence>
<dbReference type="RefSeq" id="XP_065669997.1">
    <property type="nucleotide sequence ID" value="XM_065813925.1"/>
</dbReference>
<feature type="region of interest" description="Disordered" evidence="4">
    <location>
        <begin position="486"/>
        <end position="512"/>
    </location>
</feature>
<dbReference type="InterPro" id="IPR018200">
    <property type="entry name" value="USP_CS"/>
</dbReference>
<dbReference type="InterPro" id="IPR038765">
    <property type="entry name" value="Papain-like_cys_pep_sf"/>
</dbReference>
<dbReference type="CDD" id="cd02674">
    <property type="entry name" value="Peptidase_C19R"/>
    <property type="match status" value="1"/>
</dbReference>
<dbReference type="GeneID" id="100201504"/>
<reference evidence="9" key="1">
    <citation type="submission" date="2025-08" db="UniProtKB">
        <authorList>
            <consortium name="RefSeq"/>
        </authorList>
    </citation>
    <scope>IDENTIFICATION</scope>
</reference>
<dbReference type="InterPro" id="IPR036873">
    <property type="entry name" value="Rhodanese-like_dom_sf"/>
</dbReference>
<sequence>MSGNKNRVNVDKLMYKSIKDLNKVAEDIKVVINSNTQCTQYCKSVNEIFKKAEAYYENGDDELAYMLYMRCYIIFIKIRESYEFNKEKNTFLSLLKSCNIKVAIEKAEKLSDQLQKRYMELAECQDKSQKKVQNGLSSNEDQFDLILPDVPTDFKIRSPENTHITKETDTTTNNQKEINNSSSSINLVKKTCTFISVNKLYEILKDCKRYPQSTLIIDVRPVEEYNEASICHQCMINVPENILKPGANVNTIEMKLNNETWKLWSSRFEKKDVVIVDYDLKEDLFIPTCPVKILSDVLLQFEGGFQLFAVLGGFKEWHLSYPALTTNPKYCKPTQNMTFNQDLLSIVKDLSYPELIVNKIKDETKIVDTSSVANFMKPNEMHDINNTEKENYIEVPVENQTRSKNVADISNSQISEIVANGQKSEESKTLFEKKHSSFEFPLLNLVTDKNLISSRDIKENVGKTVVDIKENISNTIVGIKENEDNPIRNNNMNGDNTIRNNNVNEDSTIRDKSSVARISDNEPTNGYINKKDNFVSSTPTNLNKLILTQPVVGLTTSDKLPVNITSQISPPILPVSSNTSTQHLTNIQNLPDKPNIFLQPKFKADSENLAEKGNPVPNISLIATSHPVITVPPMISQVNPNMGILSPQVNAIPNVMVQSSLDLPKQGERNNSANVPATFVPKQYSTSSLSVQKPKCLTTFGLPNGWEKAISHDTGRVYYKDHNTETTHWELPIEVQQQMLIKPVPRKELSVTKAFNDSFAVPNEFSHKDAESKIKRSLSSPNLNEASADQLPKLKSFPVIDRLSKPTEKKTVLVDRTTKPVSASRLEKLAPIYGSMGRVLTGLKNLGNTCYMNSVIQCLACTLPLGNYFTTGLYEKHLNLSNTNAHPGELARELAFLIIVISAGEYRSVSPVDFKVALGKFAPDFSGFKQQDAHELLMFFMDGLHEDVNKIVKKEIIKMKETDHLSDEAAADIAWKDYKLNNDSVIVDLFQGQFRSTVTCLSCNKRSKTFDAFNCLQLPLPSNQSTTLENCIQAFTKAEKIGGNDSWKCSNCKKYREASKTIEIWKLPNVLIIQLKRFHFDGRWHNKIQTTINFPMQNFNMSKYIVAPQLIHTKYRLYAVINHYGSFESGHYTANCVNPYYEKWYNFDDSIVKEIDENSIKTNTAYLLFYTAVDFKEYIKR</sequence>
<evidence type="ECO:0000256" key="1">
    <source>
        <dbReference type="ARBA" id="ARBA00000707"/>
    </source>
</evidence>
<comment type="similarity">
    <text evidence="2">Belongs to the peptidase C19 family.</text>
</comment>
<dbReference type="Gene3D" id="1.20.58.80">
    <property type="entry name" value="Phosphotransferase system, lactose/cellobiose-type IIA subunit"/>
    <property type="match status" value="1"/>
</dbReference>
<dbReference type="SUPFAM" id="SSF54001">
    <property type="entry name" value="Cysteine proteinases"/>
    <property type="match status" value="1"/>
</dbReference>
<dbReference type="PROSITE" id="PS50206">
    <property type="entry name" value="RHODANESE_3"/>
    <property type="match status" value="1"/>
</dbReference>
<evidence type="ECO:0000259" key="6">
    <source>
        <dbReference type="PROSITE" id="PS50206"/>
    </source>
</evidence>